<dbReference type="Proteomes" id="UP001278050">
    <property type="component" value="Unassembled WGS sequence"/>
</dbReference>
<evidence type="ECO:0000259" key="1">
    <source>
        <dbReference type="Pfam" id="PF15655"/>
    </source>
</evidence>
<dbReference type="EMBL" id="JAWXXP010000001">
    <property type="protein sequence ID" value="MDX5993947.1"/>
    <property type="molecule type" value="Genomic_DNA"/>
</dbReference>
<dbReference type="InterPro" id="IPR028049">
    <property type="entry name" value="Imm-NTF2"/>
</dbReference>
<accession>A0ABU4Q196</accession>
<proteinExistence type="predicted"/>
<gene>
    <name evidence="2" type="ORF">SIM71_17945</name>
</gene>
<evidence type="ECO:0000313" key="2">
    <source>
        <dbReference type="EMBL" id="MDX5993947.1"/>
    </source>
</evidence>
<protein>
    <submittedName>
        <fullName evidence="2">NTF2 fold immunity protein</fullName>
    </submittedName>
</protein>
<organism evidence="2 3">
    <name type="scientific">Ectopseudomonas alcaliphila</name>
    <dbReference type="NCBI Taxonomy" id="101564"/>
    <lineage>
        <taxon>Bacteria</taxon>
        <taxon>Pseudomonadati</taxon>
        <taxon>Pseudomonadota</taxon>
        <taxon>Gammaproteobacteria</taxon>
        <taxon>Pseudomonadales</taxon>
        <taxon>Pseudomonadaceae</taxon>
        <taxon>Ectopseudomonas</taxon>
    </lineage>
</organism>
<reference evidence="2 3" key="1">
    <citation type="submission" date="2023-11" db="EMBL/GenBank/DDBJ databases">
        <title>MicrobeMod: A computational toolkit for identifying prokaryotic methylation and restriction-modification with nanopore sequencing.</title>
        <authorList>
            <person name="Crits-Christoph A."/>
            <person name="Kang S.C."/>
            <person name="Lee H."/>
            <person name="Ostrov N."/>
        </authorList>
    </citation>
    <scope>NUCLEOTIDE SEQUENCE [LARGE SCALE GENOMIC DNA]</scope>
    <source>
        <strain evidence="2 3">ATCC BAA-571</strain>
    </source>
</reference>
<comment type="caution">
    <text evidence="2">The sequence shown here is derived from an EMBL/GenBank/DDBJ whole genome shotgun (WGS) entry which is preliminary data.</text>
</comment>
<keyword evidence="3" id="KW-1185">Reference proteome</keyword>
<evidence type="ECO:0000313" key="3">
    <source>
        <dbReference type="Proteomes" id="UP001278050"/>
    </source>
</evidence>
<name>A0ABU4Q196_9GAMM</name>
<feature type="domain" description="NTF2 fold immunity protein" evidence="1">
    <location>
        <begin position="27"/>
        <end position="143"/>
    </location>
</feature>
<dbReference type="RefSeq" id="WP_074682766.1">
    <property type="nucleotide sequence ID" value="NZ_CBCSET010000004.1"/>
</dbReference>
<dbReference type="Pfam" id="PF15655">
    <property type="entry name" value="Imm-NTF2"/>
    <property type="match status" value="1"/>
</dbReference>
<sequence length="152" mass="17435">MLNKVIVVLATLFSALSYGKNMDTPRYLVQSFIADYQQWNDQVYRLSEAEIEYTGEAMKMAEDLYWENIISKYCRPGFKGQPIAFGSESSHDPEREVIITEEIEGNISIITTKHTSSTGFVADYEYRLTKNNGRWYLEAVDYVDADGKYPGL</sequence>